<feature type="transmembrane region" description="Helical" evidence="1">
    <location>
        <begin position="35"/>
        <end position="65"/>
    </location>
</feature>
<dbReference type="OrthoDB" id="242485at2157"/>
<dbReference type="AlphaFoldDB" id="A0A498KRR3"/>
<evidence type="ECO:0000313" key="2">
    <source>
        <dbReference type="EMBL" id="RXK47267.1"/>
    </source>
</evidence>
<dbReference type="EMBL" id="RDFA01000006">
    <property type="protein sequence ID" value="RXK47267.1"/>
    <property type="molecule type" value="Genomic_DNA"/>
</dbReference>
<protein>
    <submittedName>
        <fullName evidence="2">Uncharacterized protein</fullName>
    </submittedName>
</protein>
<keyword evidence="3" id="KW-1185">Reference proteome</keyword>
<keyword evidence="1" id="KW-1133">Transmembrane helix</keyword>
<organism evidence="2 3">
    <name type="scientific">Halorientalis pallida</name>
    <dbReference type="NCBI Taxonomy" id="2479928"/>
    <lineage>
        <taxon>Archaea</taxon>
        <taxon>Methanobacteriati</taxon>
        <taxon>Methanobacteriota</taxon>
        <taxon>Stenosarchaea group</taxon>
        <taxon>Halobacteria</taxon>
        <taxon>Halobacteriales</taxon>
        <taxon>Haloarculaceae</taxon>
        <taxon>Halorientalis</taxon>
    </lineage>
</organism>
<accession>A0A498KRR3</accession>
<reference evidence="2 3" key="1">
    <citation type="submission" date="2019-01" db="EMBL/GenBank/DDBJ databases">
        <title>Halorientalis sp. F13-25 a new haloarchaeum isolated from hypersaline water.</title>
        <authorList>
            <person name="Ana D.-V."/>
            <person name="Cristina S.-P."/>
            <person name="Antonio V."/>
        </authorList>
    </citation>
    <scope>NUCLEOTIDE SEQUENCE [LARGE SCALE GENOMIC DNA]</scope>
    <source>
        <strain evidence="2 3">F13-25</strain>
    </source>
</reference>
<feature type="transmembrane region" description="Helical" evidence="1">
    <location>
        <begin position="85"/>
        <end position="106"/>
    </location>
</feature>
<evidence type="ECO:0000256" key="1">
    <source>
        <dbReference type="SAM" id="Phobius"/>
    </source>
</evidence>
<dbReference type="Proteomes" id="UP000289691">
    <property type="component" value="Unassembled WGS sequence"/>
</dbReference>
<name>A0A498KRR3_9EURY</name>
<evidence type="ECO:0000313" key="3">
    <source>
        <dbReference type="Proteomes" id="UP000289691"/>
    </source>
</evidence>
<keyword evidence="1" id="KW-0472">Membrane</keyword>
<sequence>MTADSVRARLGEPVANLWLAFDHQLFALSPQASRLLAILVTAASALMGVVMLRIVATTAVMSAAAQSGGSSGGADPRVQGVLCESAIPIDTLIAFGLAAISMFLLVKAIMQGTVAFNKLGSSRAQQQFEGKQALAGAGKTAAGAFVPPLFVAVLNTIFPDQMIAQCLMNGLTGGNIFGTIAVLPF</sequence>
<comment type="caution">
    <text evidence="2">The sequence shown here is derived from an EMBL/GenBank/DDBJ whole genome shotgun (WGS) entry which is preliminary data.</text>
</comment>
<keyword evidence="1" id="KW-0812">Transmembrane</keyword>
<dbReference type="RefSeq" id="WP_129069977.1">
    <property type="nucleotide sequence ID" value="NZ_RDFA01000006.1"/>
</dbReference>
<gene>
    <name evidence="2" type="ORF">EAF64_15905</name>
</gene>
<proteinExistence type="predicted"/>